<dbReference type="Pfam" id="PF13193">
    <property type="entry name" value="AMP-binding_C"/>
    <property type="match status" value="1"/>
</dbReference>
<keyword evidence="4" id="KW-0597">Phosphoprotein</keyword>
<dbReference type="PROSITE" id="PS00455">
    <property type="entry name" value="AMP_BINDING"/>
    <property type="match status" value="1"/>
</dbReference>
<evidence type="ECO:0000256" key="3">
    <source>
        <dbReference type="ARBA" id="ARBA00022450"/>
    </source>
</evidence>
<dbReference type="GO" id="GO:0008610">
    <property type="term" value="P:lipid biosynthetic process"/>
    <property type="evidence" value="ECO:0007669"/>
    <property type="project" value="UniProtKB-ARBA"/>
</dbReference>
<dbReference type="GO" id="GO:0017000">
    <property type="term" value="P:antibiotic biosynthetic process"/>
    <property type="evidence" value="ECO:0007669"/>
    <property type="project" value="UniProtKB-ARBA"/>
</dbReference>
<name>A0A7K0CBF5_9ACTN</name>
<dbReference type="InterPro" id="IPR036736">
    <property type="entry name" value="ACP-like_sf"/>
</dbReference>
<dbReference type="CDD" id="cd05930">
    <property type="entry name" value="A_NRPS"/>
    <property type="match status" value="1"/>
</dbReference>
<evidence type="ECO:0000313" key="7">
    <source>
        <dbReference type="Proteomes" id="UP000466345"/>
    </source>
</evidence>
<dbReference type="Gene3D" id="3.30.300.30">
    <property type="match status" value="1"/>
</dbReference>
<dbReference type="InterPro" id="IPR020806">
    <property type="entry name" value="PKS_PP-bd"/>
</dbReference>
<dbReference type="Pfam" id="PF00550">
    <property type="entry name" value="PP-binding"/>
    <property type="match status" value="1"/>
</dbReference>
<dbReference type="InterPro" id="IPR025110">
    <property type="entry name" value="AMP-bd_C"/>
</dbReference>
<dbReference type="Gene3D" id="3.30.559.30">
    <property type="entry name" value="Nonribosomal peptide synthetase, condensation domain"/>
    <property type="match status" value="1"/>
</dbReference>
<dbReference type="EMBL" id="WEGJ01000002">
    <property type="protein sequence ID" value="MQY10736.1"/>
    <property type="molecule type" value="Genomic_DNA"/>
</dbReference>
<dbReference type="PROSITE" id="PS50075">
    <property type="entry name" value="CARRIER"/>
    <property type="match status" value="1"/>
</dbReference>
<dbReference type="SMART" id="SM00823">
    <property type="entry name" value="PKS_PP"/>
    <property type="match status" value="1"/>
</dbReference>
<proteinExistence type="inferred from homology"/>
<reference evidence="6 7" key="1">
    <citation type="submission" date="2019-10" db="EMBL/GenBank/DDBJ databases">
        <title>Streptomyces smaragdinus sp. nov. and Streptomyces fabii sp. nov., isolated from the gut of fungus growing-termite Macrotermes natalensis.</title>
        <authorList>
            <person name="Schwitalla J."/>
            <person name="Benndorf R."/>
            <person name="Martin K."/>
            <person name="De Beer W."/>
            <person name="Kaster A.-K."/>
            <person name="Vollmers J."/>
            <person name="Poulsen M."/>
            <person name="Beemelmanns C."/>
        </authorList>
    </citation>
    <scope>NUCLEOTIDE SEQUENCE [LARGE SCALE GENOMIC DNA]</scope>
    <source>
        <strain evidence="6 7">RB5</strain>
    </source>
</reference>
<dbReference type="InterPro" id="IPR006162">
    <property type="entry name" value="Ppantetheine_attach_site"/>
</dbReference>
<dbReference type="SUPFAM" id="SSF52777">
    <property type="entry name" value="CoA-dependent acyltransferases"/>
    <property type="match status" value="2"/>
</dbReference>
<protein>
    <submittedName>
        <fullName evidence="6">Linear gramicidin synthase subunit D</fullName>
    </submittedName>
</protein>
<dbReference type="Gene3D" id="3.40.50.980">
    <property type="match status" value="2"/>
</dbReference>
<organism evidence="6 7">
    <name type="scientific">Streptomyces smaragdinus</name>
    <dbReference type="NCBI Taxonomy" id="2585196"/>
    <lineage>
        <taxon>Bacteria</taxon>
        <taxon>Bacillati</taxon>
        <taxon>Actinomycetota</taxon>
        <taxon>Actinomycetes</taxon>
        <taxon>Kitasatosporales</taxon>
        <taxon>Streptomycetaceae</taxon>
        <taxon>Streptomyces</taxon>
    </lineage>
</organism>
<dbReference type="NCBIfam" id="TIGR01733">
    <property type="entry name" value="AA-adenyl-dom"/>
    <property type="match status" value="1"/>
</dbReference>
<dbReference type="FunFam" id="1.10.1200.10:FF:000016">
    <property type="entry name" value="Non-ribosomal peptide synthase"/>
    <property type="match status" value="1"/>
</dbReference>
<dbReference type="GO" id="GO:0003824">
    <property type="term" value="F:catalytic activity"/>
    <property type="evidence" value="ECO:0007669"/>
    <property type="project" value="InterPro"/>
</dbReference>
<dbReference type="GO" id="GO:0005737">
    <property type="term" value="C:cytoplasm"/>
    <property type="evidence" value="ECO:0007669"/>
    <property type="project" value="TreeGrafter"/>
</dbReference>
<dbReference type="Pfam" id="PF00501">
    <property type="entry name" value="AMP-binding"/>
    <property type="match status" value="1"/>
</dbReference>
<dbReference type="SUPFAM" id="SSF47336">
    <property type="entry name" value="ACP-like"/>
    <property type="match status" value="1"/>
</dbReference>
<evidence type="ECO:0000256" key="4">
    <source>
        <dbReference type="ARBA" id="ARBA00022553"/>
    </source>
</evidence>
<keyword evidence="3" id="KW-0596">Phosphopantetheine</keyword>
<dbReference type="OrthoDB" id="2472181at2"/>
<dbReference type="GO" id="GO:0031177">
    <property type="term" value="F:phosphopantetheine binding"/>
    <property type="evidence" value="ECO:0007669"/>
    <property type="project" value="InterPro"/>
</dbReference>
<dbReference type="InterPro" id="IPR000873">
    <property type="entry name" value="AMP-dep_synth/lig_dom"/>
</dbReference>
<evidence type="ECO:0000256" key="1">
    <source>
        <dbReference type="ARBA" id="ARBA00001957"/>
    </source>
</evidence>
<dbReference type="GO" id="GO:0044550">
    <property type="term" value="P:secondary metabolite biosynthetic process"/>
    <property type="evidence" value="ECO:0007669"/>
    <property type="project" value="TreeGrafter"/>
</dbReference>
<dbReference type="InterPro" id="IPR001242">
    <property type="entry name" value="Condensation_dom"/>
</dbReference>
<dbReference type="InterPro" id="IPR045851">
    <property type="entry name" value="AMP-bd_C_sf"/>
</dbReference>
<dbReference type="InterPro" id="IPR020845">
    <property type="entry name" value="AMP-binding_CS"/>
</dbReference>
<dbReference type="Proteomes" id="UP000466345">
    <property type="component" value="Unassembled WGS sequence"/>
</dbReference>
<dbReference type="GO" id="GO:0072330">
    <property type="term" value="P:monocarboxylic acid biosynthetic process"/>
    <property type="evidence" value="ECO:0007669"/>
    <property type="project" value="UniProtKB-ARBA"/>
</dbReference>
<accession>A0A7K0CBF5</accession>
<dbReference type="AlphaFoldDB" id="A0A7K0CBF5"/>
<comment type="similarity">
    <text evidence="2">Belongs to the ATP-dependent AMP-binding enzyme family.</text>
</comment>
<evidence type="ECO:0000256" key="2">
    <source>
        <dbReference type="ARBA" id="ARBA00006432"/>
    </source>
</evidence>
<keyword evidence="7" id="KW-1185">Reference proteome</keyword>
<dbReference type="InterPro" id="IPR010071">
    <property type="entry name" value="AA_adenyl_dom"/>
</dbReference>
<dbReference type="RefSeq" id="WP_153450080.1">
    <property type="nucleotide sequence ID" value="NZ_WEGJ01000002.1"/>
</dbReference>
<gene>
    <name evidence="6" type="primary">lgrD_1</name>
    <name evidence="6" type="ORF">SRB5_08490</name>
</gene>
<dbReference type="InterPro" id="IPR009081">
    <property type="entry name" value="PP-bd_ACP"/>
</dbReference>
<dbReference type="Gene3D" id="1.10.1200.10">
    <property type="entry name" value="ACP-like"/>
    <property type="match status" value="1"/>
</dbReference>
<dbReference type="GO" id="GO:0043041">
    <property type="term" value="P:amino acid activation for nonribosomal peptide biosynthetic process"/>
    <property type="evidence" value="ECO:0007669"/>
    <property type="project" value="TreeGrafter"/>
</dbReference>
<dbReference type="PANTHER" id="PTHR45527">
    <property type="entry name" value="NONRIBOSOMAL PEPTIDE SYNTHETASE"/>
    <property type="match status" value="1"/>
</dbReference>
<evidence type="ECO:0000259" key="5">
    <source>
        <dbReference type="PROSITE" id="PS50075"/>
    </source>
</evidence>
<dbReference type="PROSITE" id="PS00012">
    <property type="entry name" value="PHOSPHOPANTETHEINE"/>
    <property type="match status" value="1"/>
</dbReference>
<comment type="cofactor">
    <cofactor evidence="1">
        <name>pantetheine 4'-phosphate</name>
        <dbReference type="ChEBI" id="CHEBI:47942"/>
    </cofactor>
</comment>
<feature type="domain" description="Carrier" evidence="5">
    <location>
        <begin position="954"/>
        <end position="1029"/>
    </location>
</feature>
<dbReference type="PANTHER" id="PTHR45527:SF1">
    <property type="entry name" value="FATTY ACID SYNTHASE"/>
    <property type="match status" value="1"/>
</dbReference>
<dbReference type="InterPro" id="IPR023213">
    <property type="entry name" value="CAT-like_dom_sf"/>
</dbReference>
<comment type="caution">
    <text evidence="6">The sequence shown here is derived from an EMBL/GenBank/DDBJ whole genome shotgun (WGS) entry which is preliminary data.</text>
</comment>
<dbReference type="CDD" id="cd19531">
    <property type="entry name" value="LCL_NRPS-like"/>
    <property type="match status" value="1"/>
</dbReference>
<dbReference type="SUPFAM" id="SSF56801">
    <property type="entry name" value="Acetyl-CoA synthetase-like"/>
    <property type="match status" value="1"/>
</dbReference>
<dbReference type="Gene3D" id="3.30.559.10">
    <property type="entry name" value="Chloramphenicol acetyltransferase-like domain"/>
    <property type="match status" value="1"/>
</dbReference>
<sequence>MADAEYPLTPVQERMWFLHRIDPDDTSENLATVRTLHGPLDADALARALHAVAGRHEPLRTCFAESGEDGTPVQRVTALGPELVRHEVRDRQEALRLAGERGAEPYRLETAPLVRAELYRVAQDEHVLLLGAHHLVSDGWSIQLLLAELGRFYADFAAGTTPDPEPVEAGFGDHVMWRRSRLEGPEADGALAHWTAELADPPGPGLPPGPAPLEAGAGAPARTRVDAATADAVAALAQEHGCTPFMAWLALFQLLVGRHTGQEDVIVGSAFAGRERPVDEALVGCFTAVLPLRADLGGEVSFAGLLARTRRTVTGALTYPQVPYERLLSDLGSARDQGQRQLFRHWFNLHTESAADGIGEFAPGLRIGSVPSDPPPTPFDLSLDGWFRDGGLDLVLVRDPALLAAGDAQALLDRLPVLARAAVAEPDTPVDRLSLLGPDETGALLYESGGETETVVAGLLRQAAATPDAPAVEDEAAGVVLSYRELCAAAGRVAELLRAAGAVPGTPVGVVGGRSARTLTGIFGALFAGCAYLPLDPEHPVERLAAMVRRAEATALLVSGDGPVVPGGLPTVVMTELPADAGEVPGVPGVRPEDPAYVLYTSGSTGVPKAVTVPHRALAVRTGWMRRAYGLGPGERVLQFAALGFDAHVEEIFPALCSGATVVLPPVPSAELPDWLAGGRITVLDLPTAYWQELVAAGDTVVWPAGLRVVIIGGDQVYARSVAAWRERFGDGVELWNTYGPTEACVIATAVRLGPADARRRPGIGRPVAATGAYVLDAGRGPVPAGVPGELWLAGDGLADGYAGSRELTAERFTGDPFRAGGRMYRTGDLARLRADGTLEFLGRTDRQLKVRGHRVEPAEVEAALLADAGVAEAVVGLYDDAGRQSLAAWVVPAAGASLAGEEVRRRLRGLLPGHLVPSAVVMLGRLPLTTHGKVDRAALPAPGPAADAAPRVEPRTDAELLVAEVWQEVLGAGPVGVTEDFFALGGHSLLALRVVARLRSALGVDVPVRALFDAPTVAGVAAVVEDLLLADIAALSDDEVRRMLEEGDPAA</sequence>
<dbReference type="Gene3D" id="2.30.38.10">
    <property type="entry name" value="Luciferase, Domain 3"/>
    <property type="match status" value="1"/>
</dbReference>
<dbReference type="Pfam" id="PF00668">
    <property type="entry name" value="Condensation"/>
    <property type="match status" value="1"/>
</dbReference>
<evidence type="ECO:0000313" key="6">
    <source>
        <dbReference type="EMBL" id="MQY10736.1"/>
    </source>
</evidence>